<feature type="compositionally biased region" description="Low complexity" evidence="1">
    <location>
        <begin position="97"/>
        <end position="110"/>
    </location>
</feature>
<reference evidence="3" key="1">
    <citation type="journal article" date="2017" name="Nat. Commun.">
        <title>The asparagus genome sheds light on the origin and evolution of a young Y chromosome.</title>
        <authorList>
            <person name="Harkess A."/>
            <person name="Zhou J."/>
            <person name="Xu C."/>
            <person name="Bowers J.E."/>
            <person name="Van der Hulst R."/>
            <person name="Ayyampalayam S."/>
            <person name="Mercati F."/>
            <person name="Riccardi P."/>
            <person name="McKain M.R."/>
            <person name="Kakrana A."/>
            <person name="Tang H."/>
            <person name="Ray J."/>
            <person name="Groenendijk J."/>
            <person name="Arikit S."/>
            <person name="Mathioni S.M."/>
            <person name="Nakano M."/>
            <person name="Shan H."/>
            <person name="Telgmann-Rauber A."/>
            <person name="Kanno A."/>
            <person name="Yue Z."/>
            <person name="Chen H."/>
            <person name="Li W."/>
            <person name="Chen Y."/>
            <person name="Xu X."/>
            <person name="Zhang Y."/>
            <person name="Luo S."/>
            <person name="Chen H."/>
            <person name="Gao J."/>
            <person name="Mao Z."/>
            <person name="Pires J.C."/>
            <person name="Luo M."/>
            <person name="Kudrna D."/>
            <person name="Wing R.A."/>
            <person name="Meyers B.C."/>
            <person name="Yi K."/>
            <person name="Kong H."/>
            <person name="Lavrijsen P."/>
            <person name="Sunseri F."/>
            <person name="Falavigna A."/>
            <person name="Ye Y."/>
            <person name="Leebens-Mack J.H."/>
            <person name="Chen G."/>
        </authorList>
    </citation>
    <scope>NUCLEOTIDE SEQUENCE [LARGE SCALE GENOMIC DNA]</scope>
    <source>
        <strain evidence="3">cv. DH0086</strain>
    </source>
</reference>
<dbReference type="Gramene" id="ONK66070">
    <property type="protein sequence ID" value="ONK66070"/>
    <property type="gene ID" value="A4U43_C06F3850"/>
</dbReference>
<gene>
    <name evidence="2" type="ORF">A4U43_C06F3850</name>
</gene>
<dbReference type="EMBL" id="CM007386">
    <property type="protein sequence ID" value="ONK66070.1"/>
    <property type="molecule type" value="Genomic_DNA"/>
</dbReference>
<evidence type="ECO:0000313" key="2">
    <source>
        <dbReference type="EMBL" id="ONK66070.1"/>
    </source>
</evidence>
<protein>
    <submittedName>
        <fullName evidence="2">Uncharacterized protein</fullName>
    </submittedName>
</protein>
<dbReference type="AlphaFoldDB" id="A0A5P1EPV5"/>
<sequence>MRRGLKSGPERTLPDFRLPWGMSRELSSVWRYAVPHQAMPKTIFGRFVQSKAARTLNLTVKHIQRAPLGYVLKDEQLLPLGPPYNDKQEEAKHSHASSSRTSPYPFRPYSSPSPPLLGHYHHRVQTESDRMGPVSSLFDKSGNVSGGISNGVIPPENQ</sequence>
<organism evidence="2 3">
    <name type="scientific">Asparagus officinalis</name>
    <name type="common">Garden asparagus</name>
    <dbReference type="NCBI Taxonomy" id="4686"/>
    <lineage>
        <taxon>Eukaryota</taxon>
        <taxon>Viridiplantae</taxon>
        <taxon>Streptophyta</taxon>
        <taxon>Embryophyta</taxon>
        <taxon>Tracheophyta</taxon>
        <taxon>Spermatophyta</taxon>
        <taxon>Magnoliopsida</taxon>
        <taxon>Liliopsida</taxon>
        <taxon>Asparagales</taxon>
        <taxon>Asparagaceae</taxon>
        <taxon>Asparagoideae</taxon>
        <taxon>Asparagus</taxon>
    </lineage>
</organism>
<evidence type="ECO:0000256" key="1">
    <source>
        <dbReference type="SAM" id="MobiDB-lite"/>
    </source>
</evidence>
<accession>A0A5P1EPV5</accession>
<dbReference type="Proteomes" id="UP000243459">
    <property type="component" value="Chromosome 6"/>
</dbReference>
<name>A0A5P1EPV5_ASPOF</name>
<feature type="region of interest" description="Disordered" evidence="1">
    <location>
        <begin position="79"/>
        <end position="158"/>
    </location>
</feature>
<evidence type="ECO:0000313" key="3">
    <source>
        <dbReference type="Proteomes" id="UP000243459"/>
    </source>
</evidence>
<proteinExistence type="predicted"/>
<keyword evidence="3" id="KW-1185">Reference proteome</keyword>